<dbReference type="PANTHER" id="PTHR11772:SF46">
    <property type="entry name" value="ASPARAGINE SYNTHETASE DOMAIN-CONTAINING PROTEIN"/>
    <property type="match status" value="1"/>
</dbReference>
<evidence type="ECO:0000313" key="4">
    <source>
        <dbReference type="EMBL" id="KAF4320705.1"/>
    </source>
</evidence>
<dbReference type="InterPro" id="IPR050795">
    <property type="entry name" value="Asn_Synthetase"/>
</dbReference>
<dbReference type="Pfam" id="PF00733">
    <property type="entry name" value="Asn_synthase"/>
    <property type="match status" value="1"/>
</dbReference>
<evidence type="ECO:0000313" key="5">
    <source>
        <dbReference type="Proteomes" id="UP000702964"/>
    </source>
</evidence>
<evidence type="ECO:0000256" key="2">
    <source>
        <dbReference type="ARBA" id="ARBA00022840"/>
    </source>
</evidence>
<dbReference type="GO" id="GO:0004066">
    <property type="term" value="F:asparagine synthase (glutamine-hydrolyzing) activity"/>
    <property type="evidence" value="ECO:0007669"/>
    <property type="project" value="InterPro"/>
</dbReference>
<dbReference type="GO" id="GO:0006529">
    <property type="term" value="P:asparagine biosynthetic process"/>
    <property type="evidence" value="ECO:0007669"/>
    <property type="project" value="InterPro"/>
</dbReference>
<keyword evidence="2" id="KW-0067">ATP-binding</keyword>
<protein>
    <recommendedName>
        <fullName evidence="3">Asparagine synthetase domain-containing protein</fullName>
    </recommendedName>
</protein>
<dbReference type="EMBL" id="AOFI03000140">
    <property type="protein sequence ID" value="KAF4320705.1"/>
    <property type="molecule type" value="Genomic_DNA"/>
</dbReference>
<sequence>MAWWLEIHSLESIHFAENEMQQDGNVLQDPVDRYVKQAVHEAIQELSAESEALKQAKVRKMSLGPPAAGAKQCVMRVYWVSDTEPGKMILAQKMALAARAVSHCPTSQLCLHPVLGPWMAFRCALVLNVEGVEVVGDGAELREHAQPMIRGEPSPVPQPDECDHDVALHELLAAQMNEAFAQSADTQRNGRIPPDAWRAWALPRLSLAPNHPEMYSSEQTLYHYTKDLRILERAVRARRDNLTMDFVRSPPSSKIIKCRHLIHEVLREIRERFPDGIDAILLSAGLDTSILSEASDQEFSTDNSDTFVAISLEKESKARPILRFRHALTVQADPAAQDAVFAANIFERLQHVSIEQHHVLQVTLENLLANSSEVARLLCTCDPMELRNSLAIYEALREAAERGVKHLMTGDAADEVFCGYSFYHGMSEEALERYRERITATMQFTTAKLARELGIEVISPYLDARVVAFSKTLSKSDMVGERTPVPCDGVQGVHGKLILRQAFPESFSQWRAKEPIEAGCGTTRLRLGYFDSHWSAETFDEQQRAIFQAHGVYIRDKEHLFFFNSFLRAFDGDLVNVPCRRLNELTQKVEPQGQEETRDSPGVFCPGCGFELSHPKQDFCVTCGCWPTCISPTNDTMGYATEALAKLEREKQRCGQH</sequence>
<proteinExistence type="predicted"/>
<reference evidence="4" key="2">
    <citation type="submission" date="2020-02" db="EMBL/GenBank/DDBJ databases">
        <authorList>
            <person name="Studholme D.J."/>
        </authorList>
    </citation>
    <scope>NUCLEOTIDE SEQUENCE</scope>
    <source>
        <strain evidence="4">00238/432</strain>
    </source>
</reference>
<dbReference type="AlphaFoldDB" id="A0A8J4W756"/>
<organism evidence="4 5">
    <name type="scientific">Phytophthora kernoviae 00238/432</name>
    <dbReference type="NCBI Taxonomy" id="1284355"/>
    <lineage>
        <taxon>Eukaryota</taxon>
        <taxon>Sar</taxon>
        <taxon>Stramenopiles</taxon>
        <taxon>Oomycota</taxon>
        <taxon>Peronosporomycetes</taxon>
        <taxon>Peronosporales</taxon>
        <taxon>Peronosporaceae</taxon>
        <taxon>Phytophthora</taxon>
    </lineage>
</organism>
<dbReference type="SUPFAM" id="SSF52402">
    <property type="entry name" value="Adenine nucleotide alpha hydrolases-like"/>
    <property type="match status" value="1"/>
</dbReference>
<gene>
    <name evidence="4" type="ORF">G195_005126</name>
</gene>
<evidence type="ECO:0000259" key="3">
    <source>
        <dbReference type="Pfam" id="PF00733"/>
    </source>
</evidence>
<name>A0A8J4W756_9STRA</name>
<evidence type="ECO:0000256" key="1">
    <source>
        <dbReference type="ARBA" id="ARBA00022741"/>
    </source>
</evidence>
<dbReference type="InterPro" id="IPR001962">
    <property type="entry name" value="Asn_synthase"/>
</dbReference>
<dbReference type="Proteomes" id="UP000702964">
    <property type="component" value="Unassembled WGS sequence"/>
</dbReference>
<dbReference type="Gene3D" id="3.40.50.620">
    <property type="entry name" value="HUPs"/>
    <property type="match status" value="1"/>
</dbReference>
<keyword evidence="1" id="KW-0547">Nucleotide-binding</keyword>
<dbReference type="PANTHER" id="PTHR11772">
    <property type="entry name" value="ASPARAGINE SYNTHETASE"/>
    <property type="match status" value="1"/>
</dbReference>
<accession>A0A8J4W756</accession>
<dbReference type="GO" id="GO:0005524">
    <property type="term" value="F:ATP binding"/>
    <property type="evidence" value="ECO:0007669"/>
    <property type="project" value="UniProtKB-KW"/>
</dbReference>
<feature type="domain" description="Asparagine synthetase" evidence="3">
    <location>
        <begin position="280"/>
        <end position="427"/>
    </location>
</feature>
<dbReference type="CDD" id="cd01991">
    <property type="entry name" value="Asn_synthase_B_C"/>
    <property type="match status" value="1"/>
</dbReference>
<dbReference type="InterPro" id="IPR014729">
    <property type="entry name" value="Rossmann-like_a/b/a_fold"/>
</dbReference>
<comment type="caution">
    <text evidence="4">The sequence shown here is derived from an EMBL/GenBank/DDBJ whole genome shotgun (WGS) entry which is preliminary data.</text>
</comment>
<reference evidence="4" key="1">
    <citation type="journal article" date="2015" name="Genom Data">
        <title>Draft genome sequences of Phytophthora kernoviae and Phytophthora ramorum lineage EU2 from Scotland.</title>
        <authorList>
            <person name="Sambles C."/>
            <person name="Schlenzig A."/>
            <person name="O'Neill P."/>
            <person name="Grant M."/>
            <person name="Studholme D.J."/>
        </authorList>
    </citation>
    <scope>NUCLEOTIDE SEQUENCE</scope>
    <source>
        <strain evidence="4">00238/432</strain>
    </source>
</reference>
<dbReference type="GO" id="GO:0005829">
    <property type="term" value="C:cytosol"/>
    <property type="evidence" value="ECO:0007669"/>
    <property type="project" value="TreeGrafter"/>
</dbReference>